<reference evidence="1" key="1">
    <citation type="submission" date="2021-06" db="EMBL/GenBank/DDBJ databases">
        <authorList>
            <person name="Kallberg Y."/>
            <person name="Tangrot J."/>
            <person name="Rosling A."/>
        </authorList>
    </citation>
    <scope>NUCLEOTIDE SEQUENCE</scope>
    <source>
        <strain evidence="1">MA461A</strain>
    </source>
</reference>
<organism evidence="1 2">
    <name type="scientific">Racocetra persica</name>
    <dbReference type="NCBI Taxonomy" id="160502"/>
    <lineage>
        <taxon>Eukaryota</taxon>
        <taxon>Fungi</taxon>
        <taxon>Fungi incertae sedis</taxon>
        <taxon>Mucoromycota</taxon>
        <taxon>Glomeromycotina</taxon>
        <taxon>Glomeromycetes</taxon>
        <taxon>Diversisporales</taxon>
        <taxon>Gigasporaceae</taxon>
        <taxon>Racocetra</taxon>
    </lineage>
</organism>
<name>A0ACA9S1S9_9GLOM</name>
<evidence type="ECO:0000313" key="2">
    <source>
        <dbReference type="Proteomes" id="UP000789920"/>
    </source>
</evidence>
<dbReference type="Proteomes" id="UP000789920">
    <property type="component" value="Unassembled WGS sequence"/>
</dbReference>
<comment type="caution">
    <text evidence="1">The sequence shown here is derived from an EMBL/GenBank/DDBJ whole genome shotgun (WGS) entry which is preliminary data.</text>
</comment>
<sequence>EPEVTPNSESYIRHKIPRFKFGSSNSNNKSSITTTWKKLKPKPWSAKKPSAITNSPEHDCSISNAWNNGILLRICCMRPDLLSFESSKTSSLIRLLLRHLTTKEPPTNITGHIILPKSITHRRDTFLQSTFSEHPELWILLNFFGKWEQTQRTNQIELDTAIRLVEMMHKAQYIPPPLNNVSRLLLYLQPKDVGYLLFESIWKFVLENWQLCLYSDDYNMLEEQTSP</sequence>
<protein>
    <submittedName>
        <fullName evidence="1">32133_t:CDS:1</fullName>
    </submittedName>
</protein>
<feature type="non-terminal residue" evidence="1">
    <location>
        <position position="1"/>
    </location>
</feature>
<keyword evidence="2" id="KW-1185">Reference proteome</keyword>
<feature type="non-terminal residue" evidence="1">
    <location>
        <position position="227"/>
    </location>
</feature>
<dbReference type="EMBL" id="CAJVQC010085280">
    <property type="protein sequence ID" value="CAG8821739.1"/>
    <property type="molecule type" value="Genomic_DNA"/>
</dbReference>
<evidence type="ECO:0000313" key="1">
    <source>
        <dbReference type="EMBL" id="CAG8821739.1"/>
    </source>
</evidence>
<accession>A0ACA9S1S9</accession>
<gene>
    <name evidence="1" type="ORF">RPERSI_LOCUS25652</name>
</gene>
<proteinExistence type="predicted"/>